<reference evidence="2 3" key="1">
    <citation type="submission" date="2015-08" db="EMBL/GenBank/DDBJ databases">
        <authorList>
            <person name="Babu N.S."/>
            <person name="Beckwith C.J."/>
            <person name="Beseler K.G."/>
            <person name="Brison A."/>
            <person name="Carone J.V."/>
            <person name="Caskin T.P."/>
            <person name="Diamond M."/>
            <person name="Durham M.E."/>
            <person name="Foxe J.M."/>
            <person name="Go M."/>
            <person name="Henderson B.A."/>
            <person name="Jones I.B."/>
            <person name="McGettigan J.A."/>
            <person name="Micheletti S.J."/>
            <person name="Nasrallah M.E."/>
            <person name="Ortiz D."/>
            <person name="Piller C.R."/>
            <person name="Privatt S.R."/>
            <person name="Schneider S.L."/>
            <person name="Sharp S."/>
            <person name="Smith T.C."/>
            <person name="Stanton J.D."/>
            <person name="Ullery H.E."/>
            <person name="Wilson R.J."/>
            <person name="Serrano M.G."/>
            <person name="Buck G."/>
            <person name="Lee V."/>
            <person name="Wang Y."/>
            <person name="Carvalho R."/>
            <person name="Voegtly L."/>
            <person name="Shi R."/>
            <person name="Duckworth R."/>
            <person name="Johnson A."/>
            <person name="Loviza R."/>
            <person name="Walstead R."/>
            <person name="Shah Z."/>
            <person name="Kiflezghi M."/>
            <person name="Wade K."/>
            <person name="Ball S.L."/>
            <person name="Bradley K.W."/>
            <person name="Asai D.J."/>
            <person name="Bowman C.A."/>
            <person name="Russell D.A."/>
            <person name="Pope W.H."/>
            <person name="Jacobs-Sera D."/>
            <person name="Hendrix R.W."/>
            <person name="Hatfull G.F."/>
        </authorList>
    </citation>
    <scope>NUCLEOTIDE SEQUENCE [LARGE SCALE GENOMIC DNA]</scope>
    <source>
        <strain evidence="2 3">DSM 27648</strain>
    </source>
</reference>
<dbReference type="Proteomes" id="UP000064967">
    <property type="component" value="Chromosome"/>
</dbReference>
<dbReference type="AlphaFoldDB" id="A0A0K1QF50"/>
<feature type="region of interest" description="Disordered" evidence="1">
    <location>
        <begin position="78"/>
        <end position="126"/>
    </location>
</feature>
<sequence length="147" mass="16088">MPHGHWTARSNGHTAAQLPHLPRGNVVDAGSVVAPRENLLRDIRHHPHGVEAPPGRQGFEVGELAIVLCSIVVSPRIDSPPLMKTAQRPVEGSRSSRDRGSIPTEKNTRRSFLTCSPLRRPTASRSVRCSSIWWGGALRRNAASSER</sequence>
<name>A0A0K1QF50_9BACT</name>
<accession>A0A0K1QF50</accession>
<organism evidence="2 3">
    <name type="scientific">Labilithrix luteola</name>
    <dbReference type="NCBI Taxonomy" id="1391654"/>
    <lineage>
        <taxon>Bacteria</taxon>
        <taxon>Pseudomonadati</taxon>
        <taxon>Myxococcota</taxon>
        <taxon>Polyangia</taxon>
        <taxon>Polyangiales</taxon>
        <taxon>Labilitrichaceae</taxon>
        <taxon>Labilithrix</taxon>
    </lineage>
</organism>
<dbReference type="EMBL" id="CP012333">
    <property type="protein sequence ID" value="AKV04389.1"/>
    <property type="molecule type" value="Genomic_DNA"/>
</dbReference>
<dbReference type="KEGG" id="llu:AKJ09_11052"/>
<evidence type="ECO:0000313" key="3">
    <source>
        <dbReference type="Proteomes" id="UP000064967"/>
    </source>
</evidence>
<evidence type="ECO:0000313" key="2">
    <source>
        <dbReference type="EMBL" id="AKV04389.1"/>
    </source>
</evidence>
<keyword evidence="3" id="KW-1185">Reference proteome</keyword>
<feature type="region of interest" description="Disordered" evidence="1">
    <location>
        <begin position="1"/>
        <end position="23"/>
    </location>
</feature>
<protein>
    <submittedName>
        <fullName evidence="2">Uncharacterized protein</fullName>
    </submittedName>
</protein>
<proteinExistence type="predicted"/>
<gene>
    <name evidence="2" type="ORF">AKJ09_11052</name>
</gene>
<evidence type="ECO:0000256" key="1">
    <source>
        <dbReference type="SAM" id="MobiDB-lite"/>
    </source>
</evidence>